<reference evidence="5" key="1">
    <citation type="submission" date="2025-08" db="UniProtKB">
        <authorList>
            <consortium name="RefSeq"/>
        </authorList>
    </citation>
    <scope>IDENTIFICATION</scope>
</reference>
<evidence type="ECO:0000259" key="3">
    <source>
        <dbReference type="Pfam" id="PF07894"/>
    </source>
</evidence>
<evidence type="ECO:0000256" key="1">
    <source>
        <dbReference type="ARBA" id="ARBA00006937"/>
    </source>
</evidence>
<evidence type="ECO:0000313" key="5">
    <source>
        <dbReference type="RefSeq" id="XP_012862103.1"/>
    </source>
</evidence>
<accession>A0ABM0ZSC7</accession>
<evidence type="ECO:0000256" key="2">
    <source>
        <dbReference type="SAM" id="MobiDB-lite"/>
    </source>
</evidence>
<dbReference type="GeneID" id="101647341"/>
<dbReference type="PANTHER" id="PTHR16181">
    <property type="entry name" value="PROTEIN FAM83A-RELATED"/>
    <property type="match status" value="1"/>
</dbReference>
<protein>
    <submittedName>
        <fullName evidence="5">Protein FAM83E</fullName>
    </submittedName>
</protein>
<dbReference type="Proteomes" id="UP000694863">
    <property type="component" value="Unplaced"/>
</dbReference>
<sequence>MAASQLAALDDLDSGPGELPLTEASPGYLYTEGQRLALETLLSEGAEAFENCVLQERLRPFLSADEVRVLAASAEDWTTAVPEPSGAAEGAALTNGLASDSLTYWPGQSEEPAPVLRLGWPEDPAWKGITRAQLYTQPPAEGHPSLKEVVRRELQAASKLVAVVMDVFTDPDLLWDLVDAATRRWVPVYLLLDGQQLPAFLALARQLRVNPWATENLDVRVGQGCSFQSRRRRQVSGHMREKFVLLDSVRVITGSYSPASTCRFALSIPFPEGLRFLIWKEGTKSGTMGVQSLQAI</sequence>
<proteinExistence type="inferred from homology"/>
<feature type="domain" description="Scaffolding anchor of CK1" evidence="3">
    <location>
        <begin position="21"/>
        <end position="257"/>
    </location>
</feature>
<keyword evidence="4" id="KW-1185">Reference proteome</keyword>
<dbReference type="Gene3D" id="3.30.870.10">
    <property type="entry name" value="Endonuclease Chain A"/>
    <property type="match status" value="1"/>
</dbReference>
<feature type="region of interest" description="Disordered" evidence="2">
    <location>
        <begin position="1"/>
        <end position="25"/>
    </location>
</feature>
<organism evidence="4 5">
    <name type="scientific">Echinops telfairi</name>
    <name type="common">Lesser hedgehog tenrec</name>
    <dbReference type="NCBI Taxonomy" id="9371"/>
    <lineage>
        <taxon>Eukaryota</taxon>
        <taxon>Metazoa</taxon>
        <taxon>Chordata</taxon>
        <taxon>Craniata</taxon>
        <taxon>Vertebrata</taxon>
        <taxon>Euteleostomi</taxon>
        <taxon>Mammalia</taxon>
        <taxon>Eutheria</taxon>
        <taxon>Afrotheria</taxon>
        <taxon>Tenrecidae</taxon>
        <taxon>Tenrecinae</taxon>
        <taxon>Echinops</taxon>
    </lineage>
</organism>
<comment type="similarity">
    <text evidence="1">Belongs to the FAM83 family.</text>
</comment>
<dbReference type="InterPro" id="IPR050944">
    <property type="entry name" value="FAM83"/>
</dbReference>
<dbReference type="SUPFAM" id="SSF56024">
    <property type="entry name" value="Phospholipase D/nuclease"/>
    <property type="match status" value="1"/>
</dbReference>
<dbReference type="InterPro" id="IPR012461">
    <property type="entry name" value="SACK1"/>
</dbReference>
<evidence type="ECO:0000313" key="4">
    <source>
        <dbReference type="Proteomes" id="UP000694863"/>
    </source>
</evidence>
<dbReference type="PANTHER" id="PTHR16181:SF29">
    <property type="entry name" value="PROTEIN FAM83A-RELATED"/>
    <property type="match status" value="1"/>
</dbReference>
<dbReference type="RefSeq" id="XP_012862103.1">
    <property type="nucleotide sequence ID" value="XM_013006649.1"/>
</dbReference>
<dbReference type="Pfam" id="PF07894">
    <property type="entry name" value="SACK1"/>
    <property type="match status" value="1"/>
</dbReference>
<name>A0ABM0ZSC7_ECHTE</name>
<gene>
    <name evidence="5" type="primary">FAM83E</name>
</gene>